<comment type="caution">
    <text evidence="1">The sequence shown here is derived from an EMBL/GenBank/DDBJ whole genome shotgun (WGS) entry which is preliminary data.</text>
</comment>
<name>A0A2A2LLD0_9BILA</name>
<evidence type="ECO:0008006" key="3">
    <source>
        <dbReference type="Google" id="ProtNLM"/>
    </source>
</evidence>
<keyword evidence="2" id="KW-1185">Reference proteome</keyword>
<proteinExistence type="predicted"/>
<evidence type="ECO:0000313" key="2">
    <source>
        <dbReference type="Proteomes" id="UP000218231"/>
    </source>
</evidence>
<reference evidence="1 2" key="1">
    <citation type="journal article" date="2017" name="Curr. Biol.">
        <title>Genome architecture and evolution of a unichromosomal asexual nematode.</title>
        <authorList>
            <person name="Fradin H."/>
            <person name="Zegar C."/>
            <person name="Gutwein M."/>
            <person name="Lucas J."/>
            <person name="Kovtun M."/>
            <person name="Corcoran D."/>
            <person name="Baugh L.R."/>
            <person name="Kiontke K."/>
            <person name="Gunsalus K."/>
            <person name="Fitch D.H."/>
            <person name="Piano F."/>
        </authorList>
    </citation>
    <scope>NUCLEOTIDE SEQUENCE [LARGE SCALE GENOMIC DNA]</scope>
    <source>
        <strain evidence="1">PF1309</strain>
    </source>
</reference>
<protein>
    <recommendedName>
        <fullName evidence="3">Dickkopf N-terminal cysteine-rich domain-containing protein</fullName>
    </recommendedName>
</protein>
<dbReference type="EMBL" id="LIAE01006629">
    <property type="protein sequence ID" value="PAV86837.1"/>
    <property type="molecule type" value="Genomic_DNA"/>
</dbReference>
<gene>
    <name evidence="1" type="ORF">WR25_04612</name>
</gene>
<sequence>MQYKKIKLPEARIITKEAEKTLIDPAAPPCQFDYQCRMGESCSGLIQMVDRNVTVCQYDLHKKDRQCLWHSDCLKGQRCQPANRTNTATCQPSIEATLGTVTCFYDFECSGGEKCMPVGNNSKAGHYVIFMMHDEF</sequence>
<organism evidence="1 2">
    <name type="scientific">Diploscapter pachys</name>
    <dbReference type="NCBI Taxonomy" id="2018661"/>
    <lineage>
        <taxon>Eukaryota</taxon>
        <taxon>Metazoa</taxon>
        <taxon>Ecdysozoa</taxon>
        <taxon>Nematoda</taxon>
        <taxon>Chromadorea</taxon>
        <taxon>Rhabditida</taxon>
        <taxon>Rhabditina</taxon>
        <taxon>Rhabditomorpha</taxon>
        <taxon>Rhabditoidea</taxon>
        <taxon>Rhabditidae</taxon>
        <taxon>Diploscapter</taxon>
    </lineage>
</organism>
<dbReference type="Proteomes" id="UP000218231">
    <property type="component" value="Unassembled WGS sequence"/>
</dbReference>
<accession>A0A2A2LLD0</accession>
<dbReference type="OrthoDB" id="5836547at2759"/>
<evidence type="ECO:0000313" key="1">
    <source>
        <dbReference type="EMBL" id="PAV86837.1"/>
    </source>
</evidence>
<dbReference type="AlphaFoldDB" id="A0A2A2LLD0"/>